<evidence type="ECO:0000313" key="6">
    <source>
        <dbReference type="Proteomes" id="UP000717515"/>
    </source>
</evidence>
<dbReference type="CDD" id="cd19941">
    <property type="entry name" value="TIL"/>
    <property type="match status" value="3"/>
</dbReference>
<keyword evidence="2" id="KW-1015">Disulfide bond</keyword>
<dbReference type="InterPro" id="IPR051368">
    <property type="entry name" value="SerProtInhib-TIL_Domain"/>
</dbReference>
<dbReference type="InterPro" id="IPR002919">
    <property type="entry name" value="TIL_dom"/>
</dbReference>
<evidence type="ECO:0000313" key="5">
    <source>
        <dbReference type="EMBL" id="KAG9326796.1"/>
    </source>
</evidence>
<dbReference type="PANTHER" id="PTHR23259">
    <property type="entry name" value="RIDDLE"/>
    <property type="match status" value="1"/>
</dbReference>
<feature type="domain" description="TIL" evidence="4">
    <location>
        <begin position="65"/>
        <end position="118"/>
    </location>
</feature>
<protein>
    <recommendedName>
        <fullName evidence="4">TIL domain-containing protein</fullName>
    </recommendedName>
</protein>
<comment type="caution">
    <text evidence="5">The sequence shown here is derived from an EMBL/GenBank/DDBJ whole genome shotgun (WGS) entry which is preliminary data.</text>
</comment>
<feature type="region of interest" description="Disordered" evidence="3">
    <location>
        <begin position="191"/>
        <end position="211"/>
    </location>
</feature>
<dbReference type="SUPFAM" id="SSF57567">
    <property type="entry name" value="Serine protease inhibitors"/>
    <property type="match status" value="3"/>
</dbReference>
<evidence type="ECO:0000259" key="4">
    <source>
        <dbReference type="Pfam" id="PF01826"/>
    </source>
</evidence>
<evidence type="ECO:0000256" key="3">
    <source>
        <dbReference type="SAM" id="MobiDB-lite"/>
    </source>
</evidence>
<accession>A0A9P8D184</accession>
<keyword evidence="1" id="KW-0646">Protease inhibitor</keyword>
<dbReference type="PANTHER" id="PTHR23259:SF70">
    <property type="entry name" value="ACCESSORY GLAND PROTEIN ACP62F-RELATED"/>
    <property type="match status" value="1"/>
</dbReference>
<name>A0A9P8D184_MORAP</name>
<sequence length="211" mass="22757">MLLKVRLAPPTCETPNPTICSRNVVPGCLCKDGLVRAKDGNCVPLRSCKAPSKPIQFPDPDPSECKKYEVFDACSAHCEPTCETPQFVICNKLCIKGCVCKAGLVRAKDGGCIPVKSCKAPSKPIQFPKPKPSECKKYEVFDACGAHCEPTCENSHSGLCNRKCVPGCVCKRGRVRAKNGGCVRKSSCKAPAKLKNKSNKADRKKSKSSSH</sequence>
<dbReference type="GO" id="GO:0030414">
    <property type="term" value="F:peptidase inhibitor activity"/>
    <property type="evidence" value="ECO:0007669"/>
    <property type="project" value="UniProtKB-KW"/>
</dbReference>
<dbReference type="Proteomes" id="UP000717515">
    <property type="component" value="Unassembled WGS sequence"/>
</dbReference>
<proteinExistence type="predicted"/>
<dbReference type="Pfam" id="PF01826">
    <property type="entry name" value="TIL"/>
    <property type="match status" value="3"/>
</dbReference>
<feature type="domain" description="TIL" evidence="4">
    <location>
        <begin position="135"/>
        <end position="188"/>
    </location>
</feature>
<evidence type="ECO:0000256" key="2">
    <source>
        <dbReference type="ARBA" id="ARBA00023157"/>
    </source>
</evidence>
<evidence type="ECO:0000256" key="1">
    <source>
        <dbReference type="ARBA" id="ARBA00022690"/>
    </source>
</evidence>
<dbReference type="EMBL" id="JAIFTL010000013">
    <property type="protein sequence ID" value="KAG9326796.1"/>
    <property type="molecule type" value="Genomic_DNA"/>
</dbReference>
<feature type="domain" description="TIL" evidence="4">
    <location>
        <begin position="9"/>
        <end position="48"/>
    </location>
</feature>
<dbReference type="InterPro" id="IPR036084">
    <property type="entry name" value="Ser_inhib-like_sf"/>
</dbReference>
<dbReference type="AlphaFoldDB" id="A0A9P8D184"/>
<dbReference type="Gene3D" id="2.10.25.10">
    <property type="entry name" value="Laminin"/>
    <property type="match status" value="3"/>
</dbReference>
<gene>
    <name evidence="5" type="ORF">KVV02_005458</name>
</gene>
<reference evidence="5" key="1">
    <citation type="submission" date="2021-07" db="EMBL/GenBank/DDBJ databases">
        <title>Draft genome of Mortierella alpina, strain LL118, isolated from an aspen leaf litter sample.</title>
        <authorList>
            <person name="Yang S."/>
            <person name="Vinatzer B.A."/>
        </authorList>
    </citation>
    <scope>NUCLEOTIDE SEQUENCE</scope>
    <source>
        <strain evidence="5">LL118</strain>
    </source>
</reference>
<organism evidence="5 6">
    <name type="scientific">Mortierella alpina</name>
    <name type="common">Oleaginous fungus</name>
    <name type="synonym">Mortierella renispora</name>
    <dbReference type="NCBI Taxonomy" id="64518"/>
    <lineage>
        <taxon>Eukaryota</taxon>
        <taxon>Fungi</taxon>
        <taxon>Fungi incertae sedis</taxon>
        <taxon>Mucoromycota</taxon>
        <taxon>Mortierellomycotina</taxon>
        <taxon>Mortierellomycetes</taxon>
        <taxon>Mortierellales</taxon>
        <taxon>Mortierellaceae</taxon>
        <taxon>Mortierella</taxon>
    </lineage>
</organism>
<feature type="compositionally biased region" description="Basic residues" evidence="3">
    <location>
        <begin position="192"/>
        <end position="211"/>
    </location>
</feature>